<dbReference type="GeneID" id="42777272"/>
<dbReference type="AlphaFoldDB" id="A0A174A4T8"/>
<evidence type="ECO:0000313" key="2">
    <source>
        <dbReference type="EMBL" id="OBY12120.1"/>
    </source>
</evidence>
<evidence type="ECO:0000259" key="1">
    <source>
        <dbReference type="Pfam" id="PF12652"/>
    </source>
</evidence>
<accession>A0A174A4T8</accession>
<sequence length="82" mass="9930">MNRKECLEQFMKLQFFAVDLNLYLDNFPCCSKAQEDYKFISKQLDKVKCEYEENFGPLTNFGSAYVENPEKWIDTPWPWERM</sequence>
<reference evidence="2 3" key="1">
    <citation type="submission" date="2016-06" db="EMBL/GenBank/DDBJ databases">
        <authorList>
            <person name="Kjaerup R.B."/>
            <person name="Dalgaard T.S."/>
            <person name="Juul-Madsen H.R."/>
        </authorList>
    </citation>
    <scope>NUCLEOTIDE SEQUENCE [LARGE SCALE GENOMIC DNA]</scope>
    <source>
        <strain evidence="2 3">373-A1</strain>
    </source>
</reference>
<organism evidence="2 3">
    <name type="scientific">Clostridium paraputrificum</name>
    <dbReference type="NCBI Taxonomy" id="29363"/>
    <lineage>
        <taxon>Bacteria</taxon>
        <taxon>Bacillati</taxon>
        <taxon>Bacillota</taxon>
        <taxon>Clostridia</taxon>
        <taxon>Eubacteriales</taxon>
        <taxon>Clostridiaceae</taxon>
        <taxon>Clostridium</taxon>
    </lineage>
</organism>
<keyword evidence="3" id="KW-1185">Reference proteome</keyword>
<gene>
    <name evidence="2" type="ORF">CP373A1_00565</name>
</gene>
<dbReference type="Pfam" id="PF12652">
    <property type="entry name" value="CotJB"/>
    <property type="match status" value="1"/>
</dbReference>
<comment type="caution">
    <text evidence="2">The sequence shown here is derived from an EMBL/GenBank/DDBJ whole genome shotgun (WGS) entry which is preliminary data.</text>
</comment>
<dbReference type="RefSeq" id="WP_027099424.1">
    <property type="nucleotide sequence ID" value="NZ_CABHIH010000001.1"/>
</dbReference>
<dbReference type="InterPro" id="IPR024207">
    <property type="entry name" value="CotJB_dom"/>
</dbReference>
<proteinExistence type="predicted"/>
<evidence type="ECO:0000313" key="3">
    <source>
        <dbReference type="Proteomes" id="UP000092714"/>
    </source>
</evidence>
<keyword evidence="2" id="KW-0946">Virion</keyword>
<dbReference type="EMBL" id="MAPZ01000009">
    <property type="protein sequence ID" value="OBY12120.1"/>
    <property type="molecule type" value="Genomic_DNA"/>
</dbReference>
<name>A0A174A4T8_9CLOT</name>
<keyword evidence="2" id="KW-0167">Capsid protein</keyword>
<feature type="domain" description="Protein CotJB" evidence="1">
    <location>
        <begin position="5"/>
        <end position="80"/>
    </location>
</feature>
<dbReference type="Proteomes" id="UP000092714">
    <property type="component" value="Unassembled WGS sequence"/>
</dbReference>
<protein>
    <submittedName>
        <fullName evidence="2">Spore coat protein CotJB</fullName>
    </submittedName>
</protein>